<proteinExistence type="predicted"/>
<gene>
    <name evidence="2" type="ORF">HLRTI_000797</name>
</gene>
<dbReference type="AlphaFoldDB" id="U2E4N4"/>
<reference evidence="2 3" key="1">
    <citation type="journal article" date="2011" name="J. Bacteriol.">
        <title>Genome sequence of Halorhabdus tiamatea, the first archaeon isolated from a deep-sea anoxic brine lake.</title>
        <authorList>
            <person name="Antunes A."/>
            <person name="Alam I."/>
            <person name="Bajic V.B."/>
            <person name="Stingl U."/>
        </authorList>
    </citation>
    <scope>NUCLEOTIDE SEQUENCE [LARGE SCALE GENOMIC DNA]</scope>
    <source>
        <strain evidence="2 3">SARL4B</strain>
    </source>
</reference>
<protein>
    <submittedName>
        <fullName evidence="2">Serine protease inhibitor family protein</fullName>
    </submittedName>
</protein>
<feature type="compositionally biased region" description="Polar residues" evidence="1">
    <location>
        <begin position="29"/>
        <end position="53"/>
    </location>
</feature>
<evidence type="ECO:0000313" key="2">
    <source>
        <dbReference type="EMBL" id="ERJ07193.1"/>
    </source>
</evidence>
<evidence type="ECO:0000313" key="3">
    <source>
        <dbReference type="Proteomes" id="UP000003861"/>
    </source>
</evidence>
<name>U2E4N4_9EURY</name>
<comment type="caution">
    <text evidence="2">The sequence shown here is derived from an EMBL/GenBank/DDBJ whole genome shotgun (WGS) entry which is preliminary data.</text>
</comment>
<dbReference type="PROSITE" id="PS51257">
    <property type="entry name" value="PROKAR_LIPOPROTEIN"/>
    <property type="match status" value="1"/>
</dbReference>
<reference evidence="2 3" key="2">
    <citation type="journal article" date="2013" name="PLoS ONE">
        <title>INDIGO - INtegrated Data Warehouse of MIcrobial GenOmes with Examples from the Red Sea Extremophiles.</title>
        <authorList>
            <person name="Alam I."/>
            <person name="Antunes A."/>
            <person name="Kamau A.A."/>
            <person name="Ba Alawi W."/>
            <person name="Kalkatawi M."/>
            <person name="Stingl U."/>
            <person name="Bajic V.B."/>
        </authorList>
    </citation>
    <scope>NUCLEOTIDE SEQUENCE [LARGE SCALE GENOMIC DNA]</scope>
    <source>
        <strain evidence="2 3">SARL4B</strain>
    </source>
</reference>
<evidence type="ECO:0000256" key="1">
    <source>
        <dbReference type="SAM" id="MobiDB-lite"/>
    </source>
</evidence>
<feature type="region of interest" description="Disordered" evidence="1">
    <location>
        <begin position="24"/>
        <end position="55"/>
    </location>
</feature>
<dbReference type="InterPro" id="IPR006311">
    <property type="entry name" value="TAT_signal"/>
</dbReference>
<accession>U2E4N4</accession>
<organism evidence="2 3">
    <name type="scientific">Halorhabdus tiamatea SARL4B</name>
    <dbReference type="NCBI Taxonomy" id="1033806"/>
    <lineage>
        <taxon>Archaea</taxon>
        <taxon>Methanobacteriati</taxon>
        <taxon>Methanobacteriota</taxon>
        <taxon>Stenosarchaea group</taxon>
        <taxon>Halobacteria</taxon>
        <taxon>Halobacteriales</taxon>
        <taxon>Haloarculaceae</taxon>
        <taxon>Halorhabdus</taxon>
    </lineage>
</organism>
<sequence>MQTNRRDLLARSGALATAALAGCLDDGGTPTTSDAGGSDTPTVTGTETQSDPSTIDEERLAELAAGNAAFALDLHAHLAGQEGATCSFRRTASPRRWR</sequence>
<dbReference type="Proteomes" id="UP000003861">
    <property type="component" value="Unassembled WGS sequence"/>
</dbReference>
<dbReference type="PROSITE" id="PS51318">
    <property type="entry name" value="TAT"/>
    <property type="match status" value="1"/>
</dbReference>
<dbReference type="EMBL" id="AFNT02000006">
    <property type="protein sequence ID" value="ERJ07193.1"/>
    <property type="molecule type" value="Genomic_DNA"/>
</dbReference>